<reference evidence="2" key="1">
    <citation type="submission" date="2020-07" db="EMBL/GenBank/DDBJ databases">
        <title>Multicomponent nature underlies the extraordinary mechanical properties of spider dragline silk.</title>
        <authorList>
            <person name="Kono N."/>
            <person name="Nakamura H."/>
            <person name="Mori M."/>
            <person name="Yoshida Y."/>
            <person name="Ohtoshi R."/>
            <person name="Malay A.D."/>
            <person name="Moran D.A.P."/>
            <person name="Tomita M."/>
            <person name="Numata K."/>
            <person name="Arakawa K."/>
        </authorList>
    </citation>
    <scope>NUCLEOTIDE SEQUENCE</scope>
</reference>
<evidence type="ECO:0000313" key="2">
    <source>
        <dbReference type="EMBL" id="GFQ96174.1"/>
    </source>
</evidence>
<evidence type="ECO:0000256" key="1">
    <source>
        <dbReference type="SAM" id="MobiDB-lite"/>
    </source>
</evidence>
<feature type="region of interest" description="Disordered" evidence="1">
    <location>
        <begin position="1"/>
        <end position="35"/>
    </location>
</feature>
<proteinExistence type="predicted"/>
<evidence type="ECO:0000313" key="3">
    <source>
        <dbReference type="Proteomes" id="UP000887116"/>
    </source>
</evidence>
<feature type="compositionally biased region" description="Polar residues" evidence="1">
    <location>
        <begin position="22"/>
        <end position="35"/>
    </location>
</feature>
<dbReference type="EMBL" id="BMAO01014638">
    <property type="protein sequence ID" value="GFQ96174.1"/>
    <property type="molecule type" value="Genomic_DNA"/>
</dbReference>
<sequence>MSRTSIYAEGRRRQRRYGQRYATPTNAPSNASAEVQTPAMPLNCCRHVLRHTAAHTPRCHTATTSPIIREMLRLHHVSTCSHTPPPTAQRQHTKHTTPICAAAYTLLAASSRRTPSKRKDAGTYTLIR</sequence>
<accession>A0A8X6I0R1</accession>
<comment type="caution">
    <text evidence="2">The sequence shown here is derived from an EMBL/GenBank/DDBJ whole genome shotgun (WGS) entry which is preliminary data.</text>
</comment>
<keyword evidence="3" id="KW-1185">Reference proteome</keyword>
<dbReference type="Proteomes" id="UP000887116">
    <property type="component" value="Unassembled WGS sequence"/>
</dbReference>
<protein>
    <submittedName>
        <fullName evidence="2">Uncharacterized protein</fullName>
    </submittedName>
</protein>
<organism evidence="2 3">
    <name type="scientific">Trichonephila clavata</name>
    <name type="common">Joro spider</name>
    <name type="synonym">Nephila clavata</name>
    <dbReference type="NCBI Taxonomy" id="2740835"/>
    <lineage>
        <taxon>Eukaryota</taxon>
        <taxon>Metazoa</taxon>
        <taxon>Ecdysozoa</taxon>
        <taxon>Arthropoda</taxon>
        <taxon>Chelicerata</taxon>
        <taxon>Arachnida</taxon>
        <taxon>Araneae</taxon>
        <taxon>Araneomorphae</taxon>
        <taxon>Entelegynae</taxon>
        <taxon>Araneoidea</taxon>
        <taxon>Nephilidae</taxon>
        <taxon>Trichonephila</taxon>
    </lineage>
</organism>
<dbReference type="AlphaFoldDB" id="A0A8X6I0R1"/>
<gene>
    <name evidence="2" type="ORF">TNCT_192331</name>
</gene>
<name>A0A8X6I0R1_TRICU</name>